<gene>
    <name evidence="2" type="ORF">B0J11DRAFT_594153</name>
</gene>
<accession>A0A9P9D9P4</accession>
<feature type="domain" description="DUF7730" evidence="1">
    <location>
        <begin position="80"/>
        <end position="145"/>
    </location>
</feature>
<dbReference type="Pfam" id="PF24864">
    <property type="entry name" value="DUF7730"/>
    <property type="match status" value="2"/>
</dbReference>
<dbReference type="Proteomes" id="UP000700596">
    <property type="component" value="Unassembled WGS sequence"/>
</dbReference>
<organism evidence="2 3">
    <name type="scientific">Dendryphion nanum</name>
    <dbReference type="NCBI Taxonomy" id="256645"/>
    <lineage>
        <taxon>Eukaryota</taxon>
        <taxon>Fungi</taxon>
        <taxon>Dikarya</taxon>
        <taxon>Ascomycota</taxon>
        <taxon>Pezizomycotina</taxon>
        <taxon>Dothideomycetes</taxon>
        <taxon>Pleosporomycetidae</taxon>
        <taxon>Pleosporales</taxon>
        <taxon>Torulaceae</taxon>
        <taxon>Dendryphion</taxon>
    </lineage>
</organism>
<sequence>MTWKAATSSPQTLLKTIKGWHRQKPKERVVAYLGNSNTKKQAPLVKLPPKRKRALSIDFLTPPSTLLGRLLSGTDSKKTHSQGRCLLLTKIPPELRNIIYSHVLGSRVIHIIPSLVPSRTKPNNKVTTKHLFFSRLDHEPCKQRCNPKNETGLLGYNAHSSCAIWVNREGELYFNAPQPVAQSEAQLELRFLRWWSRKNRALSLVKTCRQIYSEAIYILYATNVFDFRSVRTFAEFPATILSKRLSNIRYLHLRVMPIRAPASNGGLDTCQTLETCRRLNQFKGLICAILFVQGEEKDVQTILEAMDAVTGPRRYRVKARWVDNGEEKEKEIVGTVMAI</sequence>
<dbReference type="InterPro" id="IPR056632">
    <property type="entry name" value="DUF7730"/>
</dbReference>
<evidence type="ECO:0000259" key="1">
    <source>
        <dbReference type="Pfam" id="PF24864"/>
    </source>
</evidence>
<keyword evidence="3" id="KW-1185">Reference proteome</keyword>
<reference evidence="2" key="1">
    <citation type="journal article" date="2021" name="Nat. Commun.">
        <title>Genetic determinants of endophytism in the Arabidopsis root mycobiome.</title>
        <authorList>
            <person name="Mesny F."/>
            <person name="Miyauchi S."/>
            <person name="Thiergart T."/>
            <person name="Pickel B."/>
            <person name="Atanasova L."/>
            <person name="Karlsson M."/>
            <person name="Huettel B."/>
            <person name="Barry K.W."/>
            <person name="Haridas S."/>
            <person name="Chen C."/>
            <person name="Bauer D."/>
            <person name="Andreopoulos W."/>
            <person name="Pangilinan J."/>
            <person name="LaButti K."/>
            <person name="Riley R."/>
            <person name="Lipzen A."/>
            <person name="Clum A."/>
            <person name="Drula E."/>
            <person name="Henrissat B."/>
            <person name="Kohler A."/>
            <person name="Grigoriev I.V."/>
            <person name="Martin F.M."/>
            <person name="Hacquard S."/>
        </authorList>
    </citation>
    <scope>NUCLEOTIDE SEQUENCE</scope>
    <source>
        <strain evidence="2">MPI-CAGE-CH-0243</strain>
    </source>
</reference>
<dbReference type="PANTHER" id="PTHR38790:SF9">
    <property type="entry name" value="F-BOX DOMAIN-CONTAINING PROTEIN"/>
    <property type="match status" value="1"/>
</dbReference>
<comment type="caution">
    <text evidence="2">The sequence shown here is derived from an EMBL/GenBank/DDBJ whole genome shotgun (WGS) entry which is preliminary data.</text>
</comment>
<protein>
    <recommendedName>
        <fullName evidence="1">DUF7730 domain-containing protein</fullName>
    </recommendedName>
</protein>
<dbReference type="OrthoDB" id="4757095at2759"/>
<name>A0A9P9D9P4_9PLEO</name>
<evidence type="ECO:0000313" key="3">
    <source>
        <dbReference type="Proteomes" id="UP000700596"/>
    </source>
</evidence>
<dbReference type="PANTHER" id="PTHR38790">
    <property type="entry name" value="2EXR DOMAIN-CONTAINING PROTEIN-RELATED"/>
    <property type="match status" value="1"/>
</dbReference>
<proteinExistence type="predicted"/>
<dbReference type="EMBL" id="JAGMWT010000016">
    <property type="protein sequence ID" value="KAH7115012.1"/>
    <property type="molecule type" value="Genomic_DNA"/>
</dbReference>
<feature type="domain" description="DUF7730" evidence="1">
    <location>
        <begin position="198"/>
        <end position="259"/>
    </location>
</feature>
<evidence type="ECO:0000313" key="2">
    <source>
        <dbReference type="EMBL" id="KAH7115012.1"/>
    </source>
</evidence>
<dbReference type="AlphaFoldDB" id="A0A9P9D9P4"/>